<name>A0ABY7S9P8_9RHOB</name>
<evidence type="ECO:0000313" key="3">
    <source>
        <dbReference type="Proteomes" id="UP001215549"/>
    </source>
</evidence>
<protein>
    <submittedName>
        <fullName evidence="2">Uncharacterized protein</fullName>
    </submittedName>
</protein>
<keyword evidence="3" id="KW-1185">Reference proteome</keyword>
<accession>A0ABY7S9P8</accession>
<evidence type="ECO:0000256" key="1">
    <source>
        <dbReference type="SAM" id="MobiDB-lite"/>
    </source>
</evidence>
<proteinExistence type="predicted"/>
<reference evidence="2 3" key="1">
    <citation type="submission" date="2021-01" db="EMBL/GenBank/DDBJ databases">
        <title>Biogeographic distribution of Paracoccus.</title>
        <authorList>
            <person name="Hollensteiner J."/>
            <person name="Leineberger J."/>
            <person name="Brinkhoff T."/>
            <person name="Daniel R."/>
        </authorList>
    </citation>
    <scope>NUCLEOTIDE SEQUENCE [LARGE SCALE GENOMIC DNA]</scope>
    <source>
        <strain evidence="2 3">DSM 18447</strain>
    </source>
</reference>
<feature type="region of interest" description="Disordered" evidence="1">
    <location>
        <begin position="64"/>
        <end position="84"/>
    </location>
</feature>
<dbReference type="Proteomes" id="UP001215549">
    <property type="component" value="Chromosome"/>
</dbReference>
<sequence>MLLKNSPTIFGLEWCRTSSSGNSFHAWRALDRLLQPICIEGAFAGRSFASFRRFWAVAASVNSSFTPNGPPQPQSAEPQDTFQMREEHLDLLAPSRGRLVAG</sequence>
<organism evidence="2 3">
    <name type="scientific">Paracoccus saliphilus</name>
    <dbReference type="NCBI Taxonomy" id="405559"/>
    <lineage>
        <taxon>Bacteria</taxon>
        <taxon>Pseudomonadati</taxon>
        <taxon>Pseudomonadota</taxon>
        <taxon>Alphaproteobacteria</taxon>
        <taxon>Rhodobacterales</taxon>
        <taxon>Paracoccaceae</taxon>
        <taxon>Paracoccus</taxon>
    </lineage>
</organism>
<dbReference type="EMBL" id="CP067140">
    <property type="protein sequence ID" value="WCR03765.1"/>
    <property type="molecule type" value="Genomic_DNA"/>
</dbReference>
<gene>
    <name evidence="2" type="ORF">JHX88_03080</name>
</gene>
<evidence type="ECO:0000313" key="2">
    <source>
        <dbReference type="EMBL" id="WCR03765.1"/>
    </source>
</evidence>